<dbReference type="PIRSF" id="PIRSF029792">
    <property type="entry name" value="Pro_racemase"/>
    <property type="match status" value="1"/>
</dbReference>
<comment type="similarity">
    <text evidence="1">Belongs to the proline racemase family.</text>
</comment>
<proteinExistence type="inferred from homology"/>
<dbReference type="FunFam" id="3.10.310.10:FF:000003">
    <property type="entry name" value="Proline racemase"/>
    <property type="match status" value="1"/>
</dbReference>
<dbReference type="PANTHER" id="PTHR33442:SF1">
    <property type="entry name" value="TRANS-3-HYDROXY-L-PROLINE DEHYDRATASE"/>
    <property type="match status" value="1"/>
</dbReference>
<sequence length="347" mass="38246">MIEIKKLKNWQAPEDWFEIQTIDAHTGGEPLRIIISGFPNLKGLTLLEKRASAKNDFDQIRKALMWEPRGHADMYGALIVDPDTPGADFGVIFIHNEGYSTGCGHAVIALTKVFVETGLIEKTEPVTEVKMDVPSGFIRSFAEVRHGEITSIGFHNVPSFVQQMDSIVNVPGLGNIRYDLAFGGAYYAFVDAAQVGLDCTEEYHDELIEKGVLIKQAIMKSVKMDHPTEPEMNFLYGTIFTGSPKNSKNHSRNVCIFAEGEVDRSPTGTGVSARAAIHYARGEIGIGESITIESIIGSTFSVKVDEITNFGKYEAVIPEVRGTAFLTGKNTFWINPNDPLKDGFILR</sequence>
<dbReference type="EMBL" id="UINC01005352">
    <property type="protein sequence ID" value="SVA20779.1"/>
    <property type="molecule type" value="Genomic_DNA"/>
</dbReference>
<dbReference type="Pfam" id="PF05544">
    <property type="entry name" value="Pro_racemase"/>
    <property type="match status" value="1"/>
</dbReference>
<dbReference type="GO" id="GO:0047580">
    <property type="term" value="F:4-hydroxyproline epimerase activity"/>
    <property type="evidence" value="ECO:0007669"/>
    <property type="project" value="TreeGrafter"/>
</dbReference>
<dbReference type="AlphaFoldDB" id="A0A381TY50"/>
<dbReference type="SUPFAM" id="SSF54506">
    <property type="entry name" value="Diaminopimelate epimerase-like"/>
    <property type="match status" value="1"/>
</dbReference>
<gene>
    <name evidence="2" type="ORF">METZ01_LOCUS73633</name>
</gene>
<dbReference type="Gene3D" id="3.10.310.10">
    <property type="entry name" value="Diaminopimelate Epimerase, Chain A, domain 1"/>
    <property type="match status" value="2"/>
</dbReference>
<dbReference type="PANTHER" id="PTHR33442">
    <property type="entry name" value="TRANS-3-HYDROXY-L-PROLINE DEHYDRATASE"/>
    <property type="match status" value="1"/>
</dbReference>
<reference evidence="2" key="1">
    <citation type="submission" date="2018-05" db="EMBL/GenBank/DDBJ databases">
        <authorList>
            <person name="Lanie J.A."/>
            <person name="Ng W.-L."/>
            <person name="Kazmierczak K.M."/>
            <person name="Andrzejewski T.M."/>
            <person name="Davidsen T.M."/>
            <person name="Wayne K.J."/>
            <person name="Tettelin H."/>
            <person name="Glass J.I."/>
            <person name="Rusch D."/>
            <person name="Podicherti R."/>
            <person name="Tsui H.-C.T."/>
            <person name="Winkler M.E."/>
        </authorList>
    </citation>
    <scope>NUCLEOTIDE SEQUENCE</scope>
</reference>
<evidence type="ECO:0008006" key="3">
    <source>
        <dbReference type="Google" id="ProtNLM"/>
    </source>
</evidence>
<organism evidence="2">
    <name type="scientific">marine metagenome</name>
    <dbReference type="NCBI Taxonomy" id="408172"/>
    <lineage>
        <taxon>unclassified sequences</taxon>
        <taxon>metagenomes</taxon>
        <taxon>ecological metagenomes</taxon>
    </lineage>
</organism>
<evidence type="ECO:0000256" key="1">
    <source>
        <dbReference type="ARBA" id="ARBA00007529"/>
    </source>
</evidence>
<dbReference type="SFLD" id="SFLDS00028">
    <property type="entry name" value="Proline_Racemase"/>
    <property type="match status" value="1"/>
</dbReference>
<name>A0A381TY50_9ZZZZ</name>
<dbReference type="InterPro" id="IPR008794">
    <property type="entry name" value="Pro_racemase_fam"/>
</dbReference>
<protein>
    <recommendedName>
        <fullName evidence="3">Proline racemase</fullName>
    </recommendedName>
</protein>
<evidence type="ECO:0000313" key="2">
    <source>
        <dbReference type="EMBL" id="SVA20779.1"/>
    </source>
</evidence>
<accession>A0A381TY50</accession>